<organism evidence="1 2">
    <name type="scientific">Trichonephila inaurata madagascariensis</name>
    <dbReference type="NCBI Taxonomy" id="2747483"/>
    <lineage>
        <taxon>Eukaryota</taxon>
        <taxon>Metazoa</taxon>
        <taxon>Ecdysozoa</taxon>
        <taxon>Arthropoda</taxon>
        <taxon>Chelicerata</taxon>
        <taxon>Arachnida</taxon>
        <taxon>Araneae</taxon>
        <taxon>Araneomorphae</taxon>
        <taxon>Entelegynae</taxon>
        <taxon>Araneoidea</taxon>
        <taxon>Nephilidae</taxon>
        <taxon>Trichonephila</taxon>
        <taxon>Trichonephila inaurata</taxon>
    </lineage>
</organism>
<evidence type="ECO:0000313" key="2">
    <source>
        <dbReference type="Proteomes" id="UP000886998"/>
    </source>
</evidence>
<evidence type="ECO:0000313" key="1">
    <source>
        <dbReference type="EMBL" id="GFY54050.1"/>
    </source>
</evidence>
<sequence length="78" mass="8803">MPNLLPSRDGTQNLFSVILSNTIIGILSSSLECRLKECPRRLKPVSELTFPQDDWKKVPNGLPPCNDRLKVCPRDFPP</sequence>
<protein>
    <submittedName>
        <fullName evidence="1">Uncharacterized protein</fullName>
    </submittedName>
</protein>
<dbReference type="AlphaFoldDB" id="A0A8X6XI37"/>
<reference evidence="1" key="1">
    <citation type="submission" date="2020-08" db="EMBL/GenBank/DDBJ databases">
        <title>Multicomponent nature underlies the extraordinary mechanical properties of spider dragline silk.</title>
        <authorList>
            <person name="Kono N."/>
            <person name="Nakamura H."/>
            <person name="Mori M."/>
            <person name="Yoshida Y."/>
            <person name="Ohtoshi R."/>
            <person name="Malay A.D."/>
            <person name="Moran D.A.P."/>
            <person name="Tomita M."/>
            <person name="Numata K."/>
            <person name="Arakawa K."/>
        </authorList>
    </citation>
    <scope>NUCLEOTIDE SEQUENCE</scope>
</reference>
<dbReference type="EMBL" id="BMAV01009636">
    <property type="protein sequence ID" value="GFY54050.1"/>
    <property type="molecule type" value="Genomic_DNA"/>
</dbReference>
<comment type="caution">
    <text evidence="1">The sequence shown here is derived from an EMBL/GenBank/DDBJ whole genome shotgun (WGS) entry which is preliminary data.</text>
</comment>
<keyword evidence="2" id="KW-1185">Reference proteome</keyword>
<gene>
    <name evidence="1" type="ORF">TNIN_175151</name>
</gene>
<accession>A0A8X6XI37</accession>
<dbReference type="Proteomes" id="UP000886998">
    <property type="component" value="Unassembled WGS sequence"/>
</dbReference>
<name>A0A8X6XI37_9ARAC</name>
<proteinExistence type="predicted"/>